<name>A0A1H5QNI5_9PSEU</name>
<evidence type="ECO:0000313" key="2">
    <source>
        <dbReference type="Proteomes" id="UP000198878"/>
    </source>
</evidence>
<dbReference type="STRING" id="218821.SAMN05421837_103994"/>
<dbReference type="PANTHER" id="PTHR37536:SF1">
    <property type="entry name" value="ASPERGILLOPEPSIN, PUTAITVE (AFU_ORTHOLOGUE AFUA_7G01200)"/>
    <property type="match status" value="1"/>
</dbReference>
<organism evidence="1 2">
    <name type="scientific">Amycolatopsis pretoriensis</name>
    <dbReference type="NCBI Taxonomy" id="218821"/>
    <lineage>
        <taxon>Bacteria</taxon>
        <taxon>Bacillati</taxon>
        <taxon>Actinomycetota</taxon>
        <taxon>Actinomycetes</taxon>
        <taxon>Pseudonocardiales</taxon>
        <taxon>Pseudonocardiaceae</taxon>
        <taxon>Amycolatopsis</taxon>
    </lineage>
</organism>
<dbReference type="InterPro" id="IPR000250">
    <property type="entry name" value="Peptidase_G1"/>
</dbReference>
<evidence type="ECO:0000313" key="1">
    <source>
        <dbReference type="EMBL" id="SEF27690.1"/>
    </source>
</evidence>
<proteinExistence type="predicted"/>
<dbReference type="Gene3D" id="2.60.120.700">
    <property type="entry name" value="Peptidase G1"/>
    <property type="match status" value="1"/>
</dbReference>
<dbReference type="Proteomes" id="UP000198878">
    <property type="component" value="Unassembled WGS sequence"/>
</dbReference>
<accession>A0A1H5QNI5</accession>
<dbReference type="PANTHER" id="PTHR37536">
    <property type="entry name" value="PUTATIVE (AFU_ORTHOLOGUE AFUA_3G02970)-RELATED"/>
    <property type="match status" value="1"/>
</dbReference>
<dbReference type="Pfam" id="PF01828">
    <property type="entry name" value="Peptidase_A4"/>
    <property type="match status" value="1"/>
</dbReference>
<reference evidence="2" key="1">
    <citation type="submission" date="2016-10" db="EMBL/GenBank/DDBJ databases">
        <authorList>
            <person name="Varghese N."/>
            <person name="Submissions S."/>
        </authorList>
    </citation>
    <scope>NUCLEOTIDE SEQUENCE [LARGE SCALE GENOMIC DNA]</scope>
    <source>
        <strain evidence="2">DSM 44654</strain>
    </source>
</reference>
<sequence length="310" mass="32844">MSHLHSSLRFARLSTFITLGVITSLLSILTQTYPAVASGSTAAHSNVGSSVPVFGNASHSSKSFASATGPVDDNNVAWAGYHTAVGQYTAATMSWRVPTARPVAEGNGSMSSIWPGIGVGSAQDPLIQAGTHADVICPGGPCTTPFYYFWWQVYPFNNEQKVPQVPVEAGDDVRVTVKYSTDKKRAQITLANVSKNTGTFIEFDLPASASAGVATQAQWIVERPQLCFPEGCSWAKLTNFGSIAITAASAFTGRANAGGSGTWKTVRNVAAFRDRSFSCDGKVLLSEPRALSAEDAFSVDWKASGDWEAC</sequence>
<dbReference type="OrthoDB" id="3851096at2"/>
<dbReference type="GO" id="GO:0070007">
    <property type="term" value="F:glutamic-type endopeptidase activity"/>
    <property type="evidence" value="ECO:0007669"/>
    <property type="project" value="InterPro"/>
</dbReference>
<dbReference type="InterPro" id="IPR013320">
    <property type="entry name" value="ConA-like_dom_sf"/>
</dbReference>
<dbReference type="AlphaFoldDB" id="A0A1H5QNI5"/>
<dbReference type="CDD" id="cd13426">
    <property type="entry name" value="Peptidase_G1"/>
    <property type="match status" value="1"/>
</dbReference>
<dbReference type="RefSeq" id="WP_158104079.1">
    <property type="nucleotide sequence ID" value="NZ_MUMK01000041.1"/>
</dbReference>
<dbReference type="InterPro" id="IPR038656">
    <property type="entry name" value="Peptidase_G1_sf"/>
</dbReference>
<dbReference type="SUPFAM" id="SSF49899">
    <property type="entry name" value="Concanavalin A-like lectins/glucanases"/>
    <property type="match status" value="1"/>
</dbReference>
<protein>
    <submittedName>
        <fullName evidence="1">Peptidase A4 family protein</fullName>
    </submittedName>
</protein>
<keyword evidence="2" id="KW-1185">Reference proteome</keyword>
<dbReference type="GO" id="GO:0006508">
    <property type="term" value="P:proteolysis"/>
    <property type="evidence" value="ECO:0007669"/>
    <property type="project" value="InterPro"/>
</dbReference>
<dbReference type="EMBL" id="FNUJ01000003">
    <property type="protein sequence ID" value="SEF27690.1"/>
    <property type="molecule type" value="Genomic_DNA"/>
</dbReference>
<gene>
    <name evidence="1" type="ORF">SAMN05421837_103994</name>
</gene>